<sequence length="592" mass="64974">MPPKTRHLSSPVTSRSTPRARQRDGTPPLPAYEPPTCSLAHLTAQPGTHPALVALQTSHTASSLKTHLQHAQEKLTDAAGEINERLTDARERERRVGERRRKFGGSEGVNVRDGDGDGDGEDNETGEDENENEDGSGSGSGSGNEEGGSDGGVSAFEKAVSETTTQLEESMRGSIDAEVRFENVGKVLGAMERGVTGLMQRRRNSRRTRAGHAAHENEEEEEEEEGREDGDGAEPLLVQFETGVDDKEGVWGGLSLTERYSTNNAYIGFYRIIHDAKHTGEDIPPPPHPSTWFAHLEQPTTTTSSARPSRTPTSRSSNRPSNRSHRSHHTSAEEEKDDEIAIQTERLSLKCPLTLLPFTDPVSSTKCPHSFEREAITDMIARSKHTVPDPRAAAASGGGRVRRVRSAKCPVCEVMLTEFDLRSDPVLARRVKRALAVQREEDEDEDEGEDGGEGASGKRKRRGREIELGSEDEEDEDGDGDDGDNGEERIRVKRERGVSVARIKRERGMSVAVGDVEVIDDVEEVEGEGEYEGEEGEGEEEEEEEGEEQDGSGDEEMDEEEEEEEEEDAEMSDENEGDETMAATGTDEEMSE</sequence>
<dbReference type="OrthoDB" id="756301at2759"/>
<keyword evidence="14" id="KW-1185">Reference proteome</keyword>
<keyword evidence="6 10" id="KW-0863">Zinc-finger</keyword>
<protein>
    <recommendedName>
        <fullName evidence="12">SP-RING-type domain-containing protein</fullName>
    </recommendedName>
</protein>
<comment type="subcellular location">
    <subcellularLocation>
        <location evidence="1">Nucleus</location>
    </subcellularLocation>
</comment>
<evidence type="ECO:0000256" key="8">
    <source>
        <dbReference type="ARBA" id="ARBA00022833"/>
    </source>
</evidence>
<organism evidence="13 14">
    <name type="scientific">Aspergillus sclerotiicarbonarius (strain CBS 121057 / IBT 28362)</name>
    <dbReference type="NCBI Taxonomy" id="1448318"/>
    <lineage>
        <taxon>Eukaryota</taxon>
        <taxon>Fungi</taxon>
        <taxon>Dikarya</taxon>
        <taxon>Ascomycota</taxon>
        <taxon>Pezizomycotina</taxon>
        <taxon>Eurotiomycetes</taxon>
        <taxon>Eurotiomycetidae</taxon>
        <taxon>Eurotiales</taxon>
        <taxon>Aspergillaceae</taxon>
        <taxon>Aspergillus</taxon>
        <taxon>Aspergillus subgen. Circumdati</taxon>
    </lineage>
</organism>
<dbReference type="PANTHER" id="PTHR21330">
    <property type="entry name" value="E3 SUMO-PROTEIN LIGASE NSE2"/>
    <property type="match status" value="1"/>
</dbReference>
<dbReference type="GO" id="GO:0030915">
    <property type="term" value="C:Smc5-Smc6 complex"/>
    <property type="evidence" value="ECO:0007669"/>
    <property type="project" value="InterPro"/>
</dbReference>
<dbReference type="GO" id="GO:0000724">
    <property type="term" value="P:double-strand break repair via homologous recombination"/>
    <property type="evidence" value="ECO:0007669"/>
    <property type="project" value="InterPro"/>
</dbReference>
<feature type="compositionally biased region" description="Acidic residues" evidence="11">
    <location>
        <begin position="468"/>
        <end position="485"/>
    </location>
</feature>
<dbReference type="GO" id="GO:0016925">
    <property type="term" value="P:protein sumoylation"/>
    <property type="evidence" value="ECO:0007669"/>
    <property type="project" value="UniProtKB-UniPathway"/>
</dbReference>
<dbReference type="GO" id="GO:0008270">
    <property type="term" value="F:zinc ion binding"/>
    <property type="evidence" value="ECO:0007669"/>
    <property type="project" value="UniProtKB-KW"/>
</dbReference>
<dbReference type="Gene3D" id="3.30.40.10">
    <property type="entry name" value="Zinc/RING finger domain, C3HC4 (zinc finger)"/>
    <property type="match status" value="1"/>
</dbReference>
<keyword evidence="5" id="KW-0479">Metal-binding</keyword>
<dbReference type="InterPro" id="IPR004181">
    <property type="entry name" value="Znf_MIZ"/>
</dbReference>
<dbReference type="AlphaFoldDB" id="A0A319EM48"/>
<dbReference type="PROSITE" id="PS51044">
    <property type="entry name" value="ZF_SP_RING"/>
    <property type="match status" value="1"/>
</dbReference>
<feature type="compositionally biased region" description="Basic and acidic residues" evidence="11">
    <location>
        <begin position="70"/>
        <end position="96"/>
    </location>
</feature>
<dbReference type="STRING" id="1448318.A0A319EM48"/>
<evidence type="ECO:0000256" key="10">
    <source>
        <dbReference type="PROSITE-ProRule" id="PRU00452"/>
    </source>
</evidence>
<evidence type="ECO:0000313" key="14">
    <source>
        <dbReference type="Proteomes" id="UP000248423"/>
    </source>
</evidence>
<feature type="region of interest" description="Disordered" evidence="11">
    <location>
        <begin position="436"/>
        <end position="592"/>
    </location>
</feature>
<keyword evidence="7" id="KW-0833">Ubl conjugation pathway</keyword>
<feature type="compositionally biased region" description="Basic residues" evidence="11">
    <location>
        <begin position="200"/>
        <end position="212"/>
    </location>
</feature>
<dbReference type="GO" id="GO:0061665">
    <property type="term" value="F:SUMO ligase activity"/>
    <property type="evidence" value="ECO:0007669"/>
    <property type="project" value="TreeGrafter"/>
</dbReference>
<evidence type="ECO:0000256" key="3">
    <source>
        <dbReference type="ARBA" id="ARBA00008212"/>
    </source>
</evidence>
<dbReference type="PANTHER" id="PTHR21330:SF1">
    <property type="entry name" value="E3 SUMO-PROTEIN LIGASE NSE2"/>
    <property type="match status" value="1"/>
</dbReference>
<dbReference type="InterPro" id="IPR026846">
    <property type="entry name" value="Nse2(Mms21)"/>
</dbReference>
<comment type="pathway">
    <text evidence="2">Protein modification; protein sumoylation.</text>
</comment>
<evidence type="ECO:0000313" key="13">
    <source>
        <dbReference type="EMBL" id="PYI11322.1"/>
    </source>
</evidence>
<evidence type="ECO:0000256" key="5">
    <source>
        <dbReference type="ARBA" id="ARBA00022723"/>
    </source>
</evidence>
<feature type="compositionally biased region" description="Polar residues" evidence="11">
    <location>
        <begin position="56"/>
        <end position="66"/>
    </location>
</feature>
<dbReference type="Pfam" id="PF11789">
    <property type="entry name" value="zf-Nse"/>
    <property type="match status" value="1"/>
</dbReference>
<name>A0A319EM48_ASPSB</name>
<evidence type="ECO:0000259" key="12">
    <source>
        <dbReference type="PROSITE" id="PS51044"/>
    </source>
</evidence>
<feature type="compositionally biased region" description="Acidic residues" evidence="11">
    <location>
        <begin position="217"/>
        <end position="232"/>
    </location>
</feature>
<evidence type="ECO:0000256" key="11">
    <source>
        <dbReference type="SAM" id="MobiDB-lite"/>
    </source>
</evidence>
<feature type="region of interest" description="Disordered" evidence="11">
    <location>
        <begin position="200"/>
        <end position="234"/>
    </location>
</feature>
<feature type="compositionally biased region" description="Acidic residues" evidence="11">
    <location>
        <begin position="517"/>
        <end position="579"/>
    </location>
</feature>
<feature type="compositionally biased region" description="Acidic residues" evidence="11">
    <location>
        <begin position="116"/>
        <end position="134"/>
    </location>
</feature>
<dbReference type="GO" id="GO:0005634">
    <property type="term" value="C:nucleus"/>
    <property type="evidence" value="ECO:0007669"/>
    <property type="project" value="UniProtKB-SubCell"/>
</dbReference>
<evidence type="ECO:0000256" key="6">
    <source>
        <dbReference type="ARBA" id="ARBA00022771"/>
    </source>
</evidence>
<comment type="similarity">
    <text evidence="3">Belongs to the NSE2 family.</text>
</comment>
<evidence type="ECO:0000256" key="7">
    <source>
        <dbReference type="ARBA" id="ARBA00022786"/>
    </source>
</evidence>
<dbReference type="CDD" id="cd16651">
    <property type="entry name" value="SPL-RING_NSE2"/>
    <property type="match status" value="1"/>
</dbReference>
<gene>
    <name evidence="13" type="ORF">BO78DRAFT_425832</name>
</gene>
<feature type="compositionally biased region" description="Low complexity" evidence="11">
    <location>
        <begin position="299"/>
        <end position="321"/>
    </location>
</feature>
<evidence type="ECO:0000256" key="2">
    <source>
        <dbReference type="ARBA" id="ARBA00004718"/>
    </source>
</evidence>
<feature type="compositionally biased region" description="Polar residues" evidence="11">
    <location>
        <begin position="8"/>
        <end position="19"/>
    </location>
</feature>
<feature type="compositionally biased region" description="Gly residues" evidence="11">
    <location>
        <begin position="136"/>
        <end position="151"/>
    </location>
</feature>
<dbReference type="VEuPathDB" id="FungiDB:BO78DRAFT_425832"/>
<dbReference type="UniPathway" id="UPA00886"/>
<keyword evidence="9" id="KW-0539">Nucleus</keyword>
<feature type="region of interest" description="Disordered" evidence="11">
    <location>
        <begin position="56"/>
        <end position="174"/>
    </location>
</feature>
<evidence type="ECO:0000256" key="9">
    <source>
        <dbReference type="ARBA" id="ARBA00023242"/>
    </source>
</evidence>
<proteinExistence type="inferred from homology"/>
<dbReference type="SUPFAM" id="SSF57850">
    <property type="entry name" value="RING/U-box"/>
    <property type="match status" value="1"/>
</dbReference>
<evidence type="ECO:0000256" key="4">
    <source>
        <dbReference type="ARBA" id="ARBA00022679"/>
    </source>
</evidence>
<feature type="region of interest" description="Disordered" evidence="11">
    <location>
        <begin position="280"/>
        <end position="339"/>
    </location>
</feature>
<dbReference type="InterPro" id="IPR013083">
    <property type="entry name" value="Znf_RING/FYVE/PHD"/>
</dbReference>
<keyword evidence="8" id="KW-0862">Zinc</keyword>
<accession>A0A319EM48</accession>
<reference evidence="13 14" key="1">
    <citation type="submission" date="2018-02" db="EMBL/GenBank/DDBJ databases">
        <title>The genomes of Aspergillus section Nigri reveals drivers in fungal speciation.</title>
        <authorList>
            <consortium name="DOE Joint Genome Institute"/>
            <person name="Vesth T.C."/>
            <person name="Nybo J."/>
            <person name="Theobald S."/>
            <person name="Brandl J."/>
            <person name="Frisvad J.C."/>
            <person name="Nielsen K.F."/>
            <person name="Lyhne E.K."/>
            <person name="Kogle M.E."/>
            <person name="Kuo A."/>
            <person name="Riley R."/>
            <person name="Clum A."/>
            <person name="Nolan M."/>
            <person name="Lipzen A."/>
            <person name="Salamov A."/>
            <person name="Henrissat B."/>
            <person name="Wiebenga A."/>
            <person name="De vries R.P."/>
            <person name="Grigoriev I.V."/>
            <person name="Mortensen U.H."/>
            <person name="Andersen M.R."/>
            <person name="Baker S.E."/>
        </authorList>
    </citation>
    <scope>NUCLEOTIDE SEQUENCE [LARGE SCALE GENOMIC DNA]</scope>
    <source>
        <strain evidence="13 14">CBS 121057</strain>
    </source>
</reference>
<keyword evidence="4" id="KW-0808">Transferase</keyword>
<feature type="compositionally biased region" description="Acidic residues" evidence="11">
    <location>
        <begin position="440"/>
        <end position="452"/>
    </location>
</feature>
<dbReference type="Proteomes" id="UP000248423">
    <property type="component" value="Unassembled WGS sequence"/>
</dbReference>
<dbReference type="EMBL" id="KZ826318">
    <property type="protein sequence ID" value="PYI11322.1"/>
    <property type="molecule type" value="Genomic_DNA"/>
</dbReference>
<evidence type="ECO:0000256" key="1">
    <source>
        <dbReference type="ARBA" id="ARBA00004123"/>
    </source>
</evidence>
<feature type="region of interest" description="Disordered" evidence="11">
    <location>
        <begin position="1"/>
        <end position="38"/>
    </location>
</feature>
<feature type="domain" description="SP-RING-type" evidence="12">
    <location>
        <begin position="336"/>
        <end position="440"/>
    </location>
</feature>